<dbReference type="GeneID" id="42775046"/>
<reference evidence="6 7" key="1">
    <citation type="submission" date="2016-06" db="EMBL/GenBank/DDBJ databases">
        <authorList>
            <person name="Kjaerup R.B."/>
            <person name="Dalgaard T.S."/>
            <person name="Juul-Madsen H.R."/>
        </authorList>
    </citation>
    <scope>NUCLEOTIDE SEQUENCE [LARGE SCALE GENOMIC DNA]</scope>
    <source>
        <strain evidence="6 7">373-A1</strain>
    </source>
</reference>
<evidence type="ECO:0000313" key="6">
    <source>
        <dbReference type="EMBL" id="OBY11694.1"/>
    </source>
</evidence>
<keyword evidence="3 4" id="KW-0418">Kinase</keyword>
<dbReference type="EMBL" id="MAPZ01000011">
    <property type="protein sequence ID" value="OBY11694.1"/>
    <property type="molecule type" value="Genomic_DNA"/>
</dbReference>
<dbReference type="Pfam" id="PF00294">
    <property type="entry name" value="PfkB"/>
    <property type="match status" value="1"/>
</dbReference>
<dbReference type="RefSeq" id="WP_027097210.1">
    <property type="nucleotide sequence ID" value="NZ_CABHIH010000002.1"/>
</dbReference>
<dbReference type="SUPFAM" id="SSF53613">
    <property type="entry name" value="Ribokinase-like"/>
    <property type="match status" value="1"/>
</dbReference>
<dbReference type="InterPro" id="IPR011611">
    <property type="entry name" value="PfkB_dom"/>
</dbReference>
<proteinExistence type="inferred from homology"/>
<dbReference type="InterPro" id="IPR002139">
    <property type="entry name" value="Ribo/fructo_kinase"/>
</dbReference>
<dbReference type="eggNOG" id="COG0524">
    <property type="taxonomic scope" value="Bacteria"/>
</dbReference>
<dbReference type="AlphaFoldDB" id="A0A174WFQ2"/>
<feature type="domain" description="Carbohydrate kinase PfkB" evidence="5">
    <location>
        <begin position="1"/>
        <end position="299"/>
    </location>
</feature>
<evidence type="ECO:0000256" key="4">
    <source>
        <dbReference type="RuleBase" id="RU003704"/>
    </source>
</evidence>
<comment type="similarity">
    <text evidence="1 4">Belongs to the carbohydrate kinase PfkB family.</text>
</comment>
<sequence length="310" mass="34272">MKKVYCIGELLIDFVSNNGEEYSKKPGGAPANVAVAISKLGGKAYFLGQVGKDSFGKYLEDVLIDNNVDTKYLKKEGRTTLAMVSLDKSGERNFDFYRGGDGDYEVDINNLSIDSDTIVHFGSATAFLPGNLRNTYYKVLEEAKNKKATITFDPNYREVLITDDIMKQYKDDCWNFMRKAEFIKISDEEAKLLTETDNIELAVKSLINSKLNAIAITLGKEGTMIIKDGKAIVIGSIKIKQKDSTGAGDAFVGAVLSQLSKIDNKNDVSFDNWKKIIEFANKVGAITCTNYGAITSIPTMEEVESYIESE</sequence>
<dbReference type="Proteomes" id="UP000092714">
    <property type="component" value="Unassembled WGS sequence"/>
</dbReference>
<evidence type="ECO:0000313" key="7">
    <source>
        <dbReference type="Proteomes" id="UP000092714"/>
    </source>
</evidence>
<protein>
    <submittedName>
        <fullName evidence="6">Fructokinase</fullName>
    </submittedName>
</protein>
<dbReference type="InterPro" id="IPR029056">
    <property type="entry name" value="Ribokinase-like"/>
</dbReference>
<evidence type="ECO:0000256" key="1">
    <source>
        <dbReference type="ARBA" id="ARBA00010688"/>
    </source>
</evidence>
<evidence type="ECO:0000256" key="2">
    <source>
        <dbReference type="ARBA" id="ARBA00022679"/>
    </source>
</evidence>
<evidence type="ECO:0000259" key="5">
    <source>
        <dbReference type="Pfam" id="PF00294"/>
    </source>
</evidence>
<dbReference type="GO" id="GO:0006000">
    <property type="term" value="P:fructose metabolic process"/>
    <property type="evidence" value="ECO:0007669"/>
    <property type="project" value="UniProtKB-ARBA"/>
</dbReference>
<dbReference type="InterPro" id="IPR002173">
    <property type="entry name" value="Carboh/pur_kinase_PfkB_CS"/>
</dbReference>
<dbReference type="PANTHER" id="PTHR43085">
    <property type="entry name" value="HEXOKINASE FAMILY MEMBER"/>
    <property type="match status" value="1"/>
</dbReference>
<gene>
    <name evidence="6" type="ORF">CP373A1_04715</name>
</gene>
<comment type="caution">
    <text evidence="6">The sequence shown here is derived from an EMBL/GenBank/DDBJ whole genome shotgun (WGS) entry which is preliminary data.</text>
</comment>
<dbReference type="PRINTS" id="PR00990">
    <property type="entry name" value="RIBOKINASE"/>
</dbReference>
<dbReference type="PROSITE" id="PS00583">
    <property type="entry name" value="PFKB_KINASES_1"/>
    <property type="match status" value="1"/>
</dbReference>
<accession>A0A174WFQ2</accession>
<keyword evidence="7" id="KW-1185">Reference proteome</keyword>
<keyword evidence="2 4" id="KW-0808">Transferase</keyword>
<dbReference type="CDD" id="cd01167">
    <property type="entry name" value="bac_FRK"/>
    <property type="match status" value="1"/>
</dbReference>
<dbReference type="PANTHER" id="PTHR43085:SF54">
    <property type="entry name" value="PUTATIVE-RELATED"/>
    <property type="match status" value="1"/>
</dbReference>
<evidence type="ECO:0000256" key="3">
    <source>
        <dbReference type="ARBA" id="ARBA00022777"/>
    </source>
</evidence>
<dbReference type="PROSITE" id="PS00584">
    <property type="entry name" value="PFKB_KINASES_2"/>
    <property type="match status" value="1"/>
</dbReference>
<name>A0A174WFQ2_9CLOT</name>
<dbReference type="InterPro" id="IPR050306">
    <property type="entry name" value="PfkB_Carbo_kinase"/>
</dbReference>
<dbReference type="OrthoDB" id="9813569at2"/>
<organism evidence="6 7">
    <name type="scientific">Clostridium paraputrificum</name>
    <dbReference type="NCBI Taxonomy" id="29363"/>
    <lineage>
        <taxon>Bacteria</taxon>
        <taxon>Bacillati</taxon>
        <taxon>Bacillota</taxon>
        <taxon>Clostridia</taxon>
        <taxon>Eubacteriales</taxon>
        <taxon>Clostridiaceae</taxon>
        <taxon>Clostridium</taxon>
    </lineage>
</organism>
<dbReference type="Gene3D" id="3.40.1190.20">
    <property type="match status" value="1"/>
</dbReference>
<dbReference type="GO" id="GO:0008865">
    <property type="term" value="F:fructokinase activity"/>
    <property type="evidence" value="ECO:0007669"/>
    <property type="project" value="UniProtKB-ARBA"/>
</dbReference>